<keyword evidence="2" id="KW-1185">Reference proteome</keyword>
<evidence type="ECO:0000313" key="2">
    <source>
        <dbReference type="Proteomes" id="UP000233766"/>
    </source>
</evidence>
<dbReference type="AlphaFoldDB" id="A0A2N3V7P0"/>
<proteinExistence type="predicted"/>
<reference evidence="1 2" key="1">
    <citation type="submission" date="2017-12" db="EMBL/GenBank/DDBJ databases">
        <title>Sequencing the genomes of 1000 Actinobacteria strains.</title>
        <authorList>
            <person name="Klenk H.-P."/>
        </authorList>
    </citation>
    <scope>NUCLEOTIDE SEQUENCE [LARGE SCALE GENOMIC DNA]</scope>
    <source>
        <strain evidence="1 2">DSM 44489</strain>
    </source>
</reference>
<sequence length="103" mass="11386">MMREPQDRSEMVVALLAAEFADAGIDADVMERVYTGAHDEWSRALEATGVFGVRAIAEITACWAADPRVLRDALLTEADEFTRRRCLAAWTAFDTRPIAAVGR</sequence>
<protein>
    <submittedName>
        <fullName evidence="1">Uncharacterized protein</fullName>
    </submittedName>
</protein>
<dbReference type="RefSeq" id="WP_245914321.1">
    <property type="nucleotide sequence ID" value="NZ_JBEZZV010000005.1"/>
</dbReference>
<accession>A0A2N3V7P0</accession>
<evidence type="ECO:0000313" key="1">
    <source>
        <dbReference type="EMBL" id="PKV77632.1"/>
    </source>
</evidence>
<organism evidence="1 2">
    <name type="scientific">Nocardia fluminea</name>
    <dbReference type="NCBI Taxonomy" id="134984"/>
    <lineage>
        <taxon>Bacteria</taxon>
        <taxon>Bacillati</taxon>
        <taxon>Actinomycetota</taxon>
        <taxon>Actinomycetes</taxon>
        <taxon>Mycobacteriales</taxon>
        <taxon>Nocardiaceae</taxon>
        <taxon>Nocardia</taxon>
    </lineage>
</organism>
<dbReference type="GeneID" id="97470977"/>
<name>A0A2N3V7P0_9NOCA</name>
<gene>
    <name evidence="1" type="ORF">ATK86_1982</name>
</gene>
<dbReference type="EMBL" id="PJMW01000002">
    <property type="protein sequence ID" value="PKV77632.1"/>
    <property type="molecule type" value="Genomic_DNA"/>
</dbReference>
<dbReference type="Proteomes" id="UP000233766">
    <property type="component" value="Unassembled WGS sequence"/>
</dbReference>
<comment type="caution">
    <text evidence="1">The sequence shown here is derived from an EMBL/GenBank/DDBJ whole genome shotgun (WGS) entry which is preliminary data.</text>
</comment>